<comment type="caution">
    <text evidence="1">The sequence shown here is derived from an EMBL/GenBank/DDBJ whole genome shotgun (WGS) entry which is preliminary data.</text>
</comment>
<reference evidence="2" key="1">
    <citation type="journal article" date="2024" name="Proc. Natl. Acad. Sci. U.S.A.">
        <title>Extraordinary preservation of gene collinearity over three hundred million years revealed in homosporous lycophytes.</title>
        <authorList>
            <person name="Li C."/>
            <person name="Wickell D."/>
            <person name="Kuo L.Y."/>
            <person name="Chen X."/>
            <person name="Nie B."/>
            <person name="Liao X."/>
            <person name="Peng D."/>
            <person name="Ji J."/>
            <person name="Jenkins J."/>
            <person name="Williams M."/>
            <person name="Shu S."/>
            <person name="Plott C."/>
            <person name="Barry K."/>
            <person name="Rajasekar S."/>
            <person name="Grimwood J."/>
            <person name="Han X."/>
            <person name="Sun S."/>
            <person name="Hou Z."/>
            <person name="He W."/>
            <person name="Dai G."/>
            <person name="Sun C."/>
            <person name="Schmutz J."/>
            <person name="Leebens-Mack J.H."/>
            <person name="Li F.W."/>
            <person name="Wang L."/>
        </authorList>
    </citation>
    <scope>NUCLEOTIDE SEQUENCE [LARGE SCALE GENOMIC DNA]</scope>
    <source>
        <strain evidence="2">cv. PW_Plant_1</strain>
    </source>
</reference>
<name>A0ACC2BE06_DIPCM</name>
<keyword evidence="2" id="KW-1185">Reference proteome</keyword>
<gene>
    <name evidence="1" type="ORF">O6H91_16G081600</name>
</gene>
<sequence>MRFFFFFSNELHLMNADATSMLQLLLPRSIASQIHTRLHNPLSITSSLPFRNQTVSHPRQCKSSSFKQCSCCFMFFPLNPFWCSNAAGFGFSHGALNSWIVEKQQKIKARLDGAFSVLDVYVLQELLPPFFIGLTAFTLLGLSFGVGPNVATILEKADFQRLMERNRNMESRKLQEKLHQRFALPCACIIFGLVGTLTSLILPHDQKKTGFGLTLAIIFGYYMVSVFCSLVGQLGVISPSLGVWIPNLAGVGSVLVVSSWLDHHEP</sequence>
<evidence type="ECO:0000313" key="1">
    <source>
        <dbReference type="EMBL" id="KAJ7528058.1"/>
    </source>
</evidence>
<accession>A0ACC2BE06</accession>
<organism evidence="1 2">
    <name type="scientific">Diphasiastrum complanatum</name>
    <name type="common">Issler's clubmoss</name>
    <name type="synonym">Lycopodium complanatum</name>
    <dbReference type="NCBI Taxonomy" id="34168"/>
    <lineage>
        <taxon>Eukaryota</taxon>
        <taxon>Viridiplantae</taxon>
        <taxon>Streptophyta</taxon>
        <taxon>Embryophyta</taxon>
        <taxon>Tracheophyta</taxon>
        <taxon>Lycopodiopsida</taxon>
        <taxon>Lycopodiales</taxon>
        <taxon>Lycopodiaceae</taxon>
        <taxon>Lycopodioideae</taxon>
        <taxon>Diphasiastrum</taxon>
    </lineage>
</organism>
<dbReference type="Proteomes" id="UP001162992">
    <property type="component" value="Chromosome 16"/>
</dbReference>
<dbReference type="EMBL" id="CM055107">
    <property type="protein sequence ID" value="KAJ7528058.1"/>
    <property type="molecule type" value="Genomic_DNA"/>
</dbReference>
<proteinExistence type="predicted"/>
<evidence type="ECO:0000313" key="2">
    <source>
        <dbReference type="Proteomes" id="UP001162992"/>
    </source>
</evidence>
<protein>
    <submittedName>
        <fullName evidence="1">Uncharacterized protein</fullName>
    </submittedName>
</protein>